<dbReference type="Gene3D" id="2.130.10.10">
    <property type="entry name" value="YVTN repeat-like/Quinoprotein amine dehydrogenase"/>
    <property type="match status" value="5"/>
</dbReference>
<feature type="repeat" description="WD" evidence="4">
    <location>
        <begin position="615"/>
        <end position="646"/>
    </location>
</feature>
<feature type="repeat" description="WD" evidence="4">
    <location>
        <begin position="664"/>
        <end position="696"/>
    </location>
</feature>
<dbReference type="AlphaFoldDB" id="A0A951PI28"/>
<dbReference type="InterPro" id="IPR001680">
    <property type="entry name" value="WD40_rpt"/>
</dbReference>
<dbReference type="PROSITE" id="PS50082">
    <property type="entry name" value="WD_REPEATS_2"/>
    <property type="match status" value="14"/>
</dbReference>
<dbReference type="PROSITE" id="PS00678">
    <property type="entry name" value="WD_REPEATS_1"/>
    <property type="match status" value="1"/>
</dbReference>
<feature type="repeat" description="WD" evidence="4">
    <location>
        <begin position="574"/>
        <end position="606"/>
    </location>
</feature>
<accession>A0A951PI28</accession>
<dbReference type="PROSITE" id="PS50294">
    <property type="entry name" value="WD_REPEATS_REGION"/>
    <property type="match status" value="14"/>
</dbReference>
<evidence type="ECO:0000256" key="2">
    <source>
        <dbReference type="ARBA" id="ARBA00022574"/>
    </source>
</evidence>
<dbReference type="GO" id="GO:0043161">
    <property type="term" value="P:proteasome-mediated ubiquitin-dependent protein catabolic process"/>
    <property type="evidence" value="ECO:0007669"/>
    <property type="project" value="TreeGrafter"/>
</dbReference>
<feature type="repeat" description="WD" evidence="4">
    <location>
        <begin position="787"/>
        <end position="821"/>
    </location>
</feature>
<gene>
    <name evidence="6" type="ORF">KME25_07805</name>
</gene>
<dbReference type="PRINTS" id="PR00320">
    <property type="entry name" value="GPROTEINBRPT"/>
</dbReference>
<evidence type="ECO:0000256" key="4">
    <source>
        <dbReference type="PROSITE-ProRule" id="PRU00221"/>
    </source>
</evidence>
<feature type="repeat" description="WD" evidence="4">
    <location>
        <begin position="828"/>
        <end position="862"/>
    </location>
</feature>
<dbReference type="SMART" id="SM00320">
    <property type="entry name" value="WD40"/>
    <property type="match status" value="14"/>
</dbReference>
<feature type="repeat" description="WD" evidence="4">
    <location>
        <begin position="1124"/>
        <end position="1158"/>
    </location>
</feature>
<dbReference type="GO" id="GO:0043130">
    <property type="term" value="F:ubiquitin binding"/>
    <property type="evidence" value="ECO:0007669"/>
    <property type="project" value="TreeGrafter"/>
</dbReference>
<dbReference type="InterPro" id="IPR019775">
    <property type="entry name" value="WD40_repeat_CS"/>
</dbReference>
<dbReference type="Proteomes" id="UP000753908">
    <property type="component" value="Unassembled WGS sequence"/>
</dbReference>
<feature type="repeat" description="WD" evidence="4">
    <location>
        <begin position="1083"/>
        <end position="1114"/>
    </location>
</feature>
<dbReference type="SUPFAM" id="SSF63829">
    <property type="entry name" value="Calcium-dependent phosphotriesterase"/>
    <property type="match status" value="1"/>
</dbReference>
<dbReference type="Pfam" id="PF14516">
    <property type="entry name" value="AAA_35"/>
    <property type="match status" value="1"/>
</dbReference>
<feature type="repeat" description="WD" evidence="4">
    <location>
        <begin position="1042"/>
        <end position="1074"/>
    </location>
</feature>
<proteinExistence type="predicted"/>
<dbReference type="InterPro" id="IPR020472">
    <property type="entry name" value="WD40_PAC1"/>
</dbReference>
<dbReference type="SUPFAM" id="SSF50978">
    <property type="entry name" value="WD40 repeat-like"/>
    <property type="match status" value="2"/>
</dbReference>
<dbReference type="InterPro" id="IPR015943">
    <property type="entry name" value="WD40/YVTN_repeat-like_dom_sf"/>
</dbReference>
<evidence type="ECO:0000256" key="5">
    <source>
        <dbReference type="SAM" id="Coils"/>
    </source>
</evidence>
<feature type="repeat" description="WD" evidence="4">
    <location>
        <begin position="992"/>
        <end position="1024"/>
    </location>
</feature>
<keyword evidence="1" id="KW-0963">Cytoplasm</keyword>
<dbReference type="GO" id="GO:0010992">
    <property type="term" value="P:ubiquitin recycling"/>
    <property type="evidence" value="ECO:0007669"/>
    <property type="project" value="TreeGrafter"/>
</dbReference>
<evidence type="ECO:0000256" key="1">
    <source>
        <dbReference type="ARBA" id="ARBA00022490"/>
    </source>
</evidence>
<evidence type="ECO:0000313" key="6">
    <source>
        <dbReference type="EMBL" id="MBW4544330.1"/>
    </source>
</evidence>
<feature type="repeat" description="WD" evidence="4">
    <location>
        <begin position="746"/>
        <end position="780"/>
    </location>
</feature>
<feature type="repeat" description="WD" evidence="4">
    <location>
        <begin position="910"/>
        <end position="944"/>
    </location>
</feature>
<evidence type="ECO:0000256" key="3">
    <source>
        <dbReference type="ARBA" id="ARBA00022737"/>
    </source>
</evidence>
<comment type="caution">
    <text evidence="6">The sequence shown here is derived from an EMBL/GenBank/DDBJ whole genome shotgun (WGS) entry which is preliminary data.</text>
</comment>
<dbReference type="Gene3D" id="3.40.50.300">
    <property type="entry name" value="P-loop containing nucleotide triphosphate hydrolases"/>
    <property type="match status" value="1"/>
</dbReference>
<dbReference type="SUPFAM" id="SSF52540">
    <property type="entry name" value="P-loop containing nucleoside triphosphate hydrolases"/>
    <property type="match status" value="1"/>
</dbReference>
<sequence length="1201" mass="132859">MLTAQSPSYEYQVGGSLPLNAPSYVRRQADDELYEALLGSEFCYVLNSRQMGKSSLWVQTMHRLQAVGICCGVIDLTAIGTQEVTPEQWYASVVASLAKSFQIELNIRAWWRDRNHLSLVSRLGEFIETILLEEIQQNVVIFIDEIDSLISLGFPIDDFFALIRAFYNKRAQKSTYKRLTFALLGVATPTDLIADKNCTPFNIGRAIELKGFQLHEAIPLILGLQEIASQPEALLAEILHWTGGQPFLTQKLCQLALMGTNRVGVIPSEEEAHWMEQLVQERIIDNWEVRDEPEHLRTIRDRLCRGPSGNRILRNSQRAARLLGIYQQILQSPLSPPYQGGVPTDDSPEQMELLLSGLVERQQGFLKVKNPIYQKVFDCSWVEEQLASVRPYSQAFDAWIASKRQDASRLLRGQALKDAQLWAQGKSLSNSDYQFLAASEELDRTEVQLALEAERAKEVEARLTEEQKRLALEKKSSRRQRFLLFVESMTLILACALGVQVYVQYRQTSVSEIKAIAKSSEALFASNQKLDALVQAITAQRRLQKLGVAGADIEDSVKQALHQAVYGAVEYNHLSGHDNVVNDVTFSPDGKLIASASADKTIDLWKKDGTKVGTLQGHNKTVWGVAFSPRGDLIASGSGDNTVKLWRKTSTPNGKPLYTLWHTLKGHTKDVAEVAIAPNNQTIASASKDKTIKLWSTDGKLLLTLTGHTDEVASVAFSPDSQTIASASHDKTIKLWSADGKLLFTFTGHTDRVRDVAFSPQGNLIASASWDKTVKLWHLDGTLVQTLTEHSDAVGKIAFNPQGRLIASASLDRTVKLWKLDGTLVKTLPAAKDTVSGVAWSPDGQILVSSSWDGPIAIWKLDDSLLQPLNGHQASIYTIKFSPDGKTIATASRDQTIKLWRLDGSLIRTFPKQADKVFGVDFSPKGDIIATGGYDSTVRLWRLDGTLLHTFTGHQGRVFAVDFHPDGQSLVSAGEDRTVKVWKIDGTQLATLKGHTDHVNGVAFSPDGQLIASASVDGTVKLWQWDNAIASGKPSYRLLSTLKSHRRQVAGVAFSPDGKTLASAGMDSLVRLWQRDGTEIRAFKGHKNGVFGVAFSPDGKIIASASFDGTVKLWRYDGKALETLKGHSDGVFGVTFSPDGKLIASASQDRTAILWNLERIFQLDFLQYGCNWVQDYLRTNAELKEEDRHLCDGVKTQNVAQ</sequence>
<reference evidence="6" key="2">
    <citation type="journal article" date="2022" name="Microbiol. Resour. Announc.">
        <title>Metagenome Sequencing to Explore Phylogenomics of Terrestrial Cyanobacteria.</title>
        <authorList>
            <person name="Ward R.D."/>
            <person name="Stajich J.E."/>
            <person name="Johansen J.R."/>
            <person name="Huntemann M."/>
            <person name="Clum A."/>
            <person name="Foster B."/>
            <person name="Foster B."/>
            <person name="Roux S."/>
            <person name="Palaniappan K."/>
            <person name="Varghese N."/>
            <person name="Mukherjee S."/>
            <person name="Reddy T.B.K."/>
            <person name="Daum C."/>
            <person name="Copeland A."/>
            <person name="Chen I.A."/>
            <person name="Ivanova N.N."/>
            <person name="Kyrpides N.C."/>
            <person name="Shapiro N."/>
            <person name="Eloe-Fadrosh E.A."/>
            <person name="Pietrasiak N."/>
        </authorList>
    </citation>
    <scope>NUCLEOTIDE SEQUENCE</scope>
    <source>
        <strain evidence="6">CPER-KK1</strain>
    </source>
</reference>
<dbReference type="GO" id="GO:0005737">
    <property type="term" value="C:cytoplasm"/>
    <property type="evidence" value="ECO:0007669"/>
    <property type="project" value="UniProtKB-ARBA"/>
</dbReference>
<dbReference type="InterPro" id="IPR027417">
    <property type="entry name" value="P-loop_NTPase"/>
</dbReference>
<keyword evidence="2 4" id="KW-0853">WD repeat</keyword>
<dbReference type="PANTHER" id="PTHR19849:SF0">
    <property type="entry name" value="PHOSPHOLIPASE A-2-ACTIVATING PROTEIN"/>
    <property type="match status" value="1"/>
</dbReference>
<keyword evidence="3" id="KW-0677">Repeat</keyword>
<evidence type="ECO:0000313" key="7">
    <source>
        <dbReference type="Proteomes" id="UP000753908"/>
    </source>
</evidence>
<dbReference type="EMBL" id="JAHHIF010000008">
    <property type="protein sequence ID" value="MBW4544330.1"/>
    <property type="molecule type" value="Genomic_DNA"/>
</dbReference>
<dbReference type="CDD" id="cd00200">
    <property type="entry name" value="WD40"/>
    <property type="match status" value="2"/>
</dbReference>
<reference evidence="6" key="1">
    <citation type="submission" date="2021-05" db="EMBL/GenBank/DDBJ databases">
        <authorList>
            <person name="Pietrasiak N."/>
            <person name="Ward R."/>
            <person name="Stajich J.E."/>
            <person name="Kurbessoian T."/>
        </authorList>
    </citation>
    <scope>NUCLEOTIDE SEQUENCE</scope>
    <source>
        <strain evidence="6">CPER-KK1</strain>
    </source>
</reference>
<dbReference type="PANTHER" id="PTHR19849">
    <property type="entry name" value="PHOSPHOLIPASE A-2-ACTIVATING PROTEIN"/>
    <property type="match status" value="1"/>
</dbReference>
<feature type="repeat" description="WD" evidence="4">
    <location>
        <begin position="951"/>
        <end position="992"/>
    </location>
</feature>
<feature type="repeat" description="WD" evidence="4">
    <location>
        <begin position="705"/>
        <end position="737"/>
    </location>
</feature>
<dbReference type="Pfam" id="PF00400">
    <property type="entry name" value="WD40"/>
    <property type="match status" value="14"/>
</dbReference>
<keyword evidence="5" id="KW-0175">Coiled coil</keyword>
<name>A0A951PI28_9CYAN</name>
<feature type="repeat" description="WD" evidence="4">
    <location>
        <begin position="869"/>
        <end position="903"/>
    </location>
</feature>
<protein>
    <submittedName>
        <fullName evidence="6">AAA-like domain-containing protein</fullName>
    </submittedName>
</protein>
<feature type="coiled-coil region" evidence="5">
    <location>
        <begin position="442"/>
        <end position="476"/>
    </location>
</feature>
<organism evidence="6 7">
    <name type="scientific">Symplocastrum torsivum CPER-KK1</name>
    <dbReference type="NCBI Taxonomy" id="450513"/>
    <lineage>
        <taxon>Bacteria</taxon>
        <taxon>Bacillati</taxon>
        <taxon>Cyanobacteriota</taxon>
        <taxon>Cyanophyceae</taxon>
        <taxon>Oscillatoriophycideae</taxon>
        <taxon>Oscillatoriales</taxon>
        <taxon>Microcoleaceae</taxon>
        <taxon>Symplocastrum</taxon>
    </lineage>
</organism>
<dbReference type="InterPro" id="IPR036322">
    <property type="entry name" value="WD40_repeat_dom_sf"/>
</dbReference>